<keyword evidence="3" id="KW-1185">Reference proteome</keyword>
<sequence>MPVLLQCAALRLLSRSRAIALPLRRSIAVRESSATRPRHLPALRAGGGGGGRAALHAAAGSASLPRASASAAGRQAEAMHPDSPQQQQQREQQLKQKHRRPALWWKERPSYRCPACGQCCFRVPAFEAHILRCCPDVAPPDEWRQLLDDAERQRRQQQAAPPAAPAAAAAAAAVAEPDQGQQRSKELSQRGEQQQPGEQRRRGQAAAPRLPVHSADAAIRAWLTRVQRREDEQRERALDIAFRQRGADGEPLRQGPAEIAQQLGLPAARAELLLQIRVHLAHAGHAILGDDLYGATGPWIARHALHAAAVTIRHPRSGELLTVRAPLPADFLAAMEQLGLQQPGTGPGAAPAAASDAEAAAA</sequence>
<feature type="compositionally biased region" description="Low complexity" evidence="1">
    <location>
        <begin position="156"/>
        <end position="177"/>
    </location>
</feature>
<dbReference type="RefSeq" id="XP_005846657.1">
    <property type="nucleotide sequence ID" value="XM_005846595.1"/>
</dbReference>
<evidence type="ECO:0000256" key="1">
    <source>
        <dbReference type="SAM" id="MobiDB-lite"/>
    </source>
</evidence>
<protein>
    <recommendedName>
        <fullName evidence="4">Pseudouridine synthase RsuA/RluA-like domain-containing protein</fullName>
    </recommendedName>
</protein>
<dbReference type="GO" id="GO:0009982">
    <property type="term" value="F:pseudouridine synthase activity"/>
    <property type="evidence" value="ECO:0007669"/>
    <property type="project" value="InterPro"/>
</dbReference>
<dbReference type="AlphaFoldDB" id="E1ZI14"/>
<dbReference type="EMBL" id="GL433847">
    <property type="protein sequence ID" value="EFN54555.1"/>
    <property type="molecule type" value="Genomic_DNA"/>
</dbReference>
<organism evidence="3">
    <name type="scientific">Chlorella variabilis</name>
    <name type="common">Green alga</name>
    <dbReference type="NCBI Taxonomy" id="554065"/>
    <lineage>
        <taxon>Eukaryota</taxon>
        <taxon>Viridiplantae</taxon>
        <taxon>Chlorophyta</taxon>
        <taxon>core chlorophytes</taxon>
        <taxon>Trebouxiophyceae</taxon>
        <taxon>Chlorellales</taxon>
        <taxon>Chlorellaceae</taxon>
        <taxon>Chlorella clade</taxon>
        <taxon>Chlorella</taxon>
    </lineage>
</organism>
<dbReference type="GO" id="GO:0001522">
    <property type="term" value="P:pseudouridine synthesis"/>
    <property type="evidence" value="ECO:0007669"/>
    <property type="project" value="InterPro"/>
</dbReference>
<feature type="compositionally biased region" description="Low complexity" evidence="1">
    <location>
        <begin position="53"/>
        <end position="78"/>
    </location>
</feature>
<feature type="region of interest" description="Disordered" evidence="1">
    <location>
        <begin position="342"/>
        <end position="362"/>
    </location>
</feature>
<dbReference type="OrthoDB" id="418349at2759"/>
<evidence type="ECO:0000313" key="3">
    <source>
        <dbReference type="Proteomes" id="UP000008141"/>
    </source>
</evidence>
<feature type="region of interest" description="Disordered" evidence="1">
    <location>
        <begin position="32"/>
        <end position="101"/>
    </location>
</feature>
<gene>
    <name evidence="2" type="ORF">CHLNCDRAFT_53041</name>
</gene>
<evidence type="ECO:0008006" key="4">
    <source>
        <dbReference type="Google" id="ProtNLM"/>
    </source>
</evidence>
<dbReference type="InterPro" id="IPR020103">
    <property type="entry name" value="PsdUridine_synth_cat_dom_sf"/>
</dbReference>
<reference evidence="2 3" key="1">
    <citation type="journal article" date="2010" name="Plant Cell">
        <title>The Chlorella variabilis NC64A genome reveals adaptation to photosymbiosis, coevolution with viruses, and cryptic sex.</title>
        <authorList>
            <person name="Blanc G."/>
            <person name="Duncan G."/>
            <person name="Agarkova I."/>
            <person name="Borodovsky M."/>
            <person name="Gurnon J."/>
            <person name="Kuo A."/>
            <person name="Lindquist E."/>
            <person name="Lucas S."/>
            <person name="Pangilinan J."/>
            <person name="Polle J."/>
            <person name="Salamov A."/>
            <person name="Terry A."/>
            <person name="Yamada T."/>
            <person name="Dunigan D.D."/>
            <person name="Grigoriev I.V."/>
            <person name="Claverie J.M."/>
            <person name="Van Etten J.L."/>
        </authorList>
    </citation>
    <scope>NUCLEOTIDE SEQUENCE [LARGE SCALE GENOMIC DNA]</scope>
    <source>
        <strain evidence="2 3">NC64A</strain>
    </source>
</reference>
<dbReference type="Gene3D" id="3.30.2350.10">
    <property type="entry name" value="Pseudouridine synthase"/>
    <property type="match status" value="1"/>
</dbReference>
<dbReference type="InParanoid" id="E1ZI14"/>
<proteinExistence type="predicted"/>
<dbReference type="Proteomes" id="UP000008141">
    <property type="component" value="Unassembled WGS sequence"/>
</dbReference>
<feature type="region of interest" description="Disordered" evidence="1">
    <location>
        <begin position="150"/>
        <end position="211"/>
    </location>
</feature>
<dbReference type="SUPFAM" id="SSF55120">
    <property type="entry name" value="Pseudouridine synthase"/>
    <property type="match status" value="1"/>
</dbReference>
<name>E1ZI14_CHLVA</name>
<dbReference type="STRING" id="554065.E1ZI14"/>
<accession>E1ZI14</accession>
<dbReference type="GO" id="GO:0003723">
    <property type="term" value="F:RNA binding"/>
    <property type="evidence" value="ECO:0007669"/>
    <property type="project" value="InterPro"/>
</dbReference>
<evidence type="ECO:0000313" key="2">
    <source>
        <dbReference type="EMBL" id="EFN54555.1"/>
    </source>
</evidence>
<dbReference type="KEGG" id="cvr:CHLNCDRAFT_53041"/>
<dbReference type="GeneID" id="17354111"/>